<evidence type="ECO:0000259" key="8">
    <source>
        <dbReference type="Pfam" id="PF02518"/>
    </source>
</evidence>
<keyword evidence="3" id="KW-0597">Phosphoprotein</keyword>
<dbReference type="InterPro" id="IPR050428">
    <property type="entry name" value="TCS_sensor_his_kinase"/>
</dbReference>
<keyword evidence="9" id="KW-0547">Nucleotide-binding</keyword>
<dbReference type="Pfam" id="PF02518">
    <property type="entry name" value="HATPase_c"/>
    <property type="match status" value="1"/>
</dbReference>
<evidence type="ECO:0000256" key="6">
    <source>
        <dbReference type="SAM" id="MobiDB-lite"/>
    </source>
</evidence>
<evidence type="ECO:0000313" key="9">
    <source>
        <dbReference type="EMBL" id="MFF3337832.1"/>
    </source>
</evidence>
<keyword evidence="5" id="KW-0418">Kinase</keyword>
<keyword evidence="7" id="KW-1133">Transmembrane helix</keyword>
<evidence type="ECO:0000256" key="7">
    <source>
        <dbReference type="SAM" id="Phobius"/>
    </source>
</evidence>
<evidence type="ECO:0000256" key="3">
    <source>
        <dbReference type="ARBA" id="ARBA00022553"/>
    </source>
</evidence>
<dbReference type="InterPro" id="IPR036890">
    <property type="entry name" value="HATPase_C_sf"/>
</dbReference>
<dbReference type="Gene3D" id="3.30.565.10">
    <property type="entry name" value="Histidine kinase-like ATPase, C-terminal domain"/>
    <property type="match status" value="1"/>
</dbReference>
<feature type="compositionally biased region" description="Low complexity" evidence="6">
    <location>
        <begin position="395"/>
        <end position="406"/>
    </location>
</feature>
<evidence type="ECO:0000256" key="2">
    <source>
        <dbReference type="ARBA" id="ARBA00012438"/>
    </source>
</evidence>
<dbReference type="GO" id="GO:0005524">
    <property type="term" value="F:ATP binding"/>
    <property type="evidence" value="ECO:0007669"/>
    <property type="project" value="UniProtKB-KW"/>
</dbReference>
<dbReference type="EC" id="2.7.13.3" evidence="2"/>
<dbReference type="RefSeq" id="WP_387893702.1">
    <property type="nucleotide sequence ID" value="NZ_JBIAPK010000001.1"/>
</dbReference>
<comment type="caution">
    <text evidence="9">The sequence shown here is derived from an EMBL/GenBank/DDBJ whole genome shotgun (WGS) entry which is preliminary data.</text>
</comment>
<evidence type="ECO:0000313" key="10">
    <source>
        <dbReference type="Proteomes" id="UP001601976"/>
    </source>
</evidence>
<keyword evidence="7" id="KW-0812">Transmembrane</keyword>
<dbReference type="SUPFAM" id="SSF55874">
    <property type="entry name" value="ATPase domain of HSP90 chaperone/DNA topoisomerase II/histidine kinase"/>
    <property type="match status" value="1"/>
</dbReference>
<keyword evidence="4" id="KW-0808">Transferase</keyword>
<dbReference type="Proteomes" id="UP001601976">
    <property type="component" value="Unassembled WGS sequence"/>
</dbReference>
<keyword evidence="9" id="KW-0067">ATP-binding</keyword>
<dbReference type="PANTHER" id="PTHR45436:SF5">
    <property type="entry name" value="SENSOR HISTIDINE KINASE TRCS"/>
    <property type="match status" value="1"/>
</dbReference>
<organism evidence="9 10">
    <name type="scientific">Streptomyces flavidovirens</name>
    <dbReference type="NCBI Taxonomy" id="67298"/>
    <lineage>
        <taxon>Bacteria</taxon>
        <taxon>Bacillati</taxon>
        <taxon>Actinomycetota</taxon>
        <taxon>Actinomycetes</taxon>
        <taxon>Kitasatosporales</taxon>
        <taxon>Streptomycetaceae</taxon>
        <taxon>Streptomyces</taxon>
    </lineage>
</organism>
<accession>A0ABW6RB01</accession>
<feature type="domain" description="Histidine kinase/HSP90-like ATPase" evidence="8">
    <location>
        <begin position="223"/>
        <end position="331"/>
    </location>
</feature>
<sequence>MMPLPEAVPESLAIGLAGAVVITGPLLLYARRLVGRVRGERDAAAQKSRLHQQALEEEMEHLVSVRLPALLGNASGASVTGMRHSILASTRLAAHQQAVLDQAAEAMNGERAQADSARAAFLVMADRIQVMALAQQQGLDALEQSAVDPVLMAGLMQADHAAAQLARQAQTMTVLCGAWLGRQWPSAISLVDVVRGAQSRILEYQRVQVQGSRELAVKAPVVEALIHAVAELLDNATRYSPPTVAVLVAIRPVHSGAIIEIDDGGLGMTEQALVEADRRLRGLRDVEGRGRGGGDSPQLGLAAVGRLAGRYGFSVRLDSPSAYGGVRAVLLVPSVLLVGASQAPATLTPPRAQGLQHTAVAGQPEGVRLRPDDAVQSDEALPQRRSHRDRGLGSTVAPGPVATAAARSPDEAAAFMSSFQAGTRMGREQAAPPPGHNP</sequence>
<dbReference type="EMBL" id="JBIAPK010000001">
    <property type="protein sequence ID" value="MFF3337832.1"/>
    <property type="molecule type" value="Genomic_DNA"/>
</dbReference>
<gene>
    <name evidence="9" type="ORF">ACFYWW_03700</name>
</gene>
<name>A0ABW6RB01_9ACTN</name>
<keyword evidence="7" id="KW-0472">Membrane</keyword>
<proteinExistence type="predicted"/>
<feature type="transmembrane region" description="Helical" evidence="7">
    <location>
        <begin position="12"/>
        <end position="30"/>
    </location>
</feature>
<protein>
    <recommendedName>
        <fullName evidence="2">histidine kinase</fullName>
        <ecNumber evidence="2">2.7.13.3</ecNumber>
    </recommendedName>
</protein>
<evidence type="ECO:0000256" key="5">
    <source>
        <dbReference type="ARBA" id="ARBA00022777"/>
    </source>
</evidence>
<dbReference type="PANTHER" id="PTHR45436">
    <property type="entry name" value="SENSOR HISTIDINE KINASE YKOH"/>
    <property type="match status" value="1"/>
</dbReference>
<evidence type="ECO:0000256" key="1">
    <source>
        <dbReference type="ARBA" id="ARBA00000085"/>
    </source>
</evidence>
<evidence type="ECO:0000256" key="4">
    <source>
        <dbReference type="ARBA" id="ARBA00022679"/>
    </source>
</evidence>
<dbReference type="InterPro" id="IPR003594">
    <property type="entry name" value="HATPase_dom"/>
</dbReference>
<reference evidence="9 10" key="1">
    <citation type="submission" date="2024-10" db="EMBL/GenBank/DDBJ databases">
        <title>The Natural Products Discovery Center: Release of the First 8490 Sequenced Strains for Exploring Actinobacteria Biosynthetic Diversity.</title>
        <authorList>
            <person name="Kalkreuter E."/>
            <person name="Kautsar S.A."/>
            <person name="Yang D."/>
            <person name="Bader C.D."/>
            <person name="Teijaro C.N."/>
            <person name="Fluegel L."/>
            <person name="Davis C.M."/>
            <person name="Simpson J.R."/>
            <person name="Lauterbach L."/>
            <person name="Steele A.D."/>
            <person name="Gui C."/>
            <person name="Meng S."/>
            <person name="Li G."/>
            <person name="Viehrig K."/>
            <person name="Ye F."/>
            <person name="Su P."/>
            <person name="Kiefer A.F."/>
            <person name="Nichols A."/>
            <person name="Cepeda A.J."/>
            <person name="Yan W."/>
            <person name="Fan B."/>
            <person name="Jiang Y."/>
            <person name="Adhikari A."/>
            <person name="Zheng C.-J."/>
            <person name="Schuster L."/>
            <person name="Cowan T.M."/>
            <person name="Smanski M.J."/>
            <person name="Chevrette M.G."/>
            <person name="De Carvalho L.P.S."/>
            <person name="Shen B."/>
        </authorList>
    </citation>
    <scope>NUCLEOTIDE SEQUENCE [LARGE SCALE GENOMIC DNA]</scope>
    <source>
        <strain evidence="9 10">NPDC003029</strain>
    </source>
</reference>
<keyword evidence="10" id="KW-1185">Reference proteome</keyword>
<comment type="catalytic activity">
    <reaction evidence="1">
        <text>ATP + protein L-histidine = ADP + protein N-phospho-L-histidine.</text>
        <dbReference type="EC" id="2.7.13.3"/>
    </reaction>
</comment>
<feature type="region of interest" description="Disordered" evidence="6">
    <location>
        <begin position="362"/>
        <end position="438"/>
    </location>
</feature>